<gene>
    <name evidence="4" type="primary">ftsZ</name>
    <name evidence="9" type="ORF">DEH80_06990</name>
</gene>
<comment type="function">
    <text evidence="4 6">Essential cell division protein that forms a contractile ring structure (Z ring) at the future cell division site. The regulation of the ring assembly controls the timing and the location of cell division. One of the functions of the FtsZ ring is to recruit other cell division proteins to the septum to produce a new cell wall between the dividing cells. Binds GTP and shows GTPase activity.</text>
</comment>
<dbReference type="InterPro" id="IPR045061">
    <property type="entry name" value="FtsZ/CetZ"/>
</dbReference>
<dbReference type="InterPro" id="IPR000158">
    <property type="entry name" value="Cell_div_FtsZ"/>
</dbReference>
<keyword evidence="4 6" id="KW-0717">Septation</keyword>
<dbReference type="InterPro" id="IPR003008">
    <property type="entry name" value="Tubulin_FtsZ_GTPase"/>
</dbReference>
<evidence type="ECO:0000256" key="4">
    <source>
        <dbReference type="HAMAP-Rule" id="MF_00909"/>
    </source>
</evidence>
<dbReference type="GO" id="GO:0005737">
    <property type="term" value="C:cytoplasm"/>
    <property type="evidence" value="ECO:0007669"/>
    <property type="project" value="UniProtKB-SubCell"/>
</dbReference>
<evidence type="ECO:0000256" key="6">
    <source>
        <dbReference type="RuleBase" id="RU000631"/>
    </source>
</evidence>
<dbReference type="Gene3D" id="3.30.1330.20">
    <property type="entry name" value="Tubulin/FtsZ, C-terminal domain"/>
    <property type="match status" value="1"/>
</dbReference>
<feature type="binding site" evidence="4">
    <location>
        <position position="142"/>
    </location>
    <ligand>
        <name>GTP</name>
        <dbReference type="ChEBI" id="CHEBI:37565"/>
    </ligand>
</feature>
<reference evidence="9 10" key="1">
    <citation type="submission" date="2018-05" db="EMBL/GenBank/DDBJ databases">
        <title>Abyssibacter profundi OUC007T gen. nov., sp. nov, a marine bacterium isolated from seawater of the Mariana Trench.</title>
        <authorList>
            <person name="Zhou S."/>
        </authorList>
    </citation>
    <scope>NUCLEOTIDE SEQUENCE [LARGE SCALE GENOMIC DNA]</scope>
    <source>
        <strain evidence="9 10">OUC007</strain>
    </source>
</reference>
<dbReference type="PRINTS" id="PR00423">
    <property type="entry name" value="CELLDVISFTSZ"/>
</dbReference>
<dbReference type="GO" id="GO:0051258">
    <property type="term" value="P:protein polymerization"/>
    <property type="evidence" value="ECO:0007669"/>
    <property type="project" value="UniProtKB-UniRule"/>
</dbReference>
<dbReference type="GO" id="GO:0000917">
    <property type="term" value="P:division septum assembly"/>
    <property type="evidence" value="ECO:0007669"/>
    <property type="project" value="UniProtKB-KW"/>
</dbReference>
<evidence type="ECO:0000256" key="2">
    <source>
        <dbReference type="ARBA" id="ARBA00022741"/>
    </source>
</evidence>
<evidence type="ECO:0000259" key="8">
    <source>
        <dbReference type="SMART" id="SM00865"/>
    </source>
</evidence>
<dbReference type="SUPFAM" id="SSF52490">
    <property type="entry name" value="Tubulin nucleotide-binding domain-like"/>
    <property type="match status" value="1"/>
</dbReference>
<dbReference type="GO" id="GO:0005525">
    <property type="term" value="F:GTP binding"/>
    <property type="evidence" value="ECO:0007669"/>
    <property type="project" value="UniProtKB-UniRule"/>
</dbReference>
<keyword evidence="4" id="KW-0963">Cytoplasm</keyword>
<dbReference type="InterPro" id="IPR020805">
    <property type="entry name" value="Cell_div_FtsZ_CS"/>
</dbReference>
<sequence>MAEIFELIEHQPNRPVIKVMGIGGGGTNTVNQMVEAGIQGVEFICANTDVQHLDACSADTILQLGSTVTRGLGAGADPEVGRAAALEDRERIRETIEGSDMLFITAGMGGGTGTGAAPVVAEIARELEILTVAVVTKPFPFERKKRMDVAGRGIEALEDLVNSLIVIPNEKLLSVLGKSVTVKNAFKSANDVLHNAVQGIAELITAGGLINVDFADVRKVMSIPGMAMMGIGRSSGEDRAREAAETALASPLLDELTLTGAEGVLVNITAGDDLTMFEFQVVNEVIGEMAADSAEVIVGTALDPDMGDELRVTVVATGLGGNQKAQSFEDHEVVTPISRDGGGQVKYNDLEKPTYIRREKKARRLDDLSDLDIEVLDVPAFLRNQAD</sequence>
<keyword evidence="10" id="KW-1185">Reference proteome</keyword>
<dbReference type="Pfam" id="PF00091">
    <property type="entry name" value="Tubulin"/>
    <property type="match status" value="1"/>
</dbReference>
<dbReference type="GO" id="GO:0032153">
    <property type="term" value="C:cell division site"/>
    <property type="evidence" value="ECO:0007669"/>
    <property type="project" value="UniProtKB-UniRule"/>
</dbReference>
<comment type="similarity">
    <text evidence="1 4 6">Belongs to the FtsZ family.</text>
</comment>
<dbReference type="GO" id="GO:0003924">
    <property type="term" value="F:GTPase activity"/>
    <property type="evidence" value="ECO:0007669"/>
    <property type="project" value="UniProtKB-UniRule"/>
</dbReference>
<feature type="domain" description="Tubulin/FtsZ 2-layer sandwich" evidence="8">
    <location>
        <begin position="210"/>
        <end position="328"/>
    </location>
</feature>
<accession>A0A363UME7</accession>
<keyword evidence="3 4" id="KW-0342">GTP-binding</keyword>
<dbReference type="InterPro" id="IPR018316">
    <property type="entry name" value="Tubulin/FtsZ_2-layer-sand-dom"/>
</dbReference>
<dbReference type="HAMAP" id="MF_00909">
    <property type="entry name" value="FtsZ"/>
    <property type="match status" value="1"/>
</dbReference>
<feature type="binding site" evidence="4">
    <location>
        <position position="190"/>
    </location>
    <ligand>
        <name>GTP</name>
        <dbReference type="ChEBI" id="CHEBI:37565"/>
    </ligand>
</feature>
<dbReference type="SUPFAM" id="SSF55307">
    <property type="entry name" value="Tubulin C-terminal domain-like"/>
    <property type="match status" value="1"/>
</dbReference>
<evidence type="ECO:0000313" key="9">
    <source>
        <dbReference type="EMBL" id="PWN56564.1"/>
    </source>
</evidence>
<dbReference type="InterPro" id="IPR024757">
    <property type="entry name" value="FtsZ_C"/>
</dbReference>
<dbReference type="AlphaFoldDB" id="A0A363UME7"/>
<dbReference type="FunFam" id="3.40.50.1440:FF:000001">
    <property type="entry name" value="Cell division protein FtsZ"/>
    <property type="match status" value="1"/>
</dbReference>
<evidence type="ECO:0000256" key="1">
    <source>
        <dbReference type="ARBA" id="ARBA00009690"/>
    </source>
</evidence>
<dbReference type="SMART" id="SM00865">
    <property type="entry name" value="Tubulin_C"/>
    <property type="match status" value="1"/>
</dbReference>
<dbReference type="Proteomes" id="UP000251800">
    <property type="component" value="Unassembled WGS sequence"/>
</dbReference>
<dbReference type="OrthoDB" id="9813375at2"/>
<dbReference type="Pfam" id="PF12327">
    <property type="entry name" value="FtsZ_C"/>
    <property type="match status" value="1"/>
</dbReference>
<evidence type="ECO:0000259" key="7">
    <source>
        <dbReference type="SMART" id="SM00864"/>
    </source>
</evidence>
<dbReference type="GO" id="GO:0043093">
    <property type="term" value="P:FtsZ-dependent cytokinesis"/>
    <property type="evidence" value="ECO:0007669"/>
    <property type="project" value="UniProtKB-UniRule"/>
</dbReference>
<keyword evidence="2 4" id="KW-0547">Nucleotide-binding</keyword>
<dbReference type="CDD" id="cd02201">
    <property type="entry name" value="FtsZ_type1"/>
    <property type="match status" value="1"/>
</dbReference>
<evidence type="ECO:0000256" key="3">
    <source>
        <dbReference type="ARBA" id="ARBA00023134"/>
    </source>
</evidence>
<name>A0A363UME7_9GAMM</name>
<keyword evidence="4 6" id="KW-0131">Cell cycle</keyword>
<evidence type="ECO:0000313" key="10">
    <source>
        <dbReference type="Proteomes" id="UP000251800"/>
    </source>
</evidence>
<organism evidence="9 10">
    <name type="scientific">Abyssibacter profundi</name>
    <dbReference type="NCBI Taxonomy" id="2182787"/>
    <lineage>
        <taxon>Bacteria</taxon>
        <taxon>Pseudomonadati</taxon>
        <taxon>Pseudomonadota</taxon>
        <taxon>Gammaproteobacteria</taxon>
        <taxon>Chromatiales</taxon>
        <taxon>Oceanococcaceae</taxon>
        <taxon>Abyssibacter</taxon>
    </lineage>
</organism>
<feature type="binding site" evidence="4">
    <location>
        <position position="146"/>
    </location>
    <ligand>
        <name>GTP</name>
        <dbReference type="ChEBI" id="CHEBI:37565"/>
    </ligand>
</feature>
<comment type="caution">
    <text evidence="9">The sequence shown here is derived from an EMBL/GenBank/DDBJ whole genome shotgun (WGS) entry which is preliminary data.</text>
</comment>
<dbReference type="InterPro" id="IPR037103">
    <property type="entry name" value="Tubulin/FtsZ-like_C"/>
</dbReference>
<dbReference type="PROSITE" id="PS01135">
    <property type="entry name" value="FTSZ_2"/>
    <property type="match status" value="1"/>
</dbReference>
<dbReference type="PANTHER" id="PTHR30314">
    <property type="entry name" value="CELL DIVISION PROTEIN FTSZ-RELATED"/>
    <property type="match status" value="1"/>
</dbReference>
<dbReference type="SMART" id="SM00864">
    <property type="entry name" value="Tubulin"/>
    <property type="match status" value="1"/>
</dbReference>
<dbReference type="EMBL" id="QEQK01000005">
    <property type="protein sequence ID" value="PWN56564.1"/>
    <property type="molecule type" value="Genomic_DNA"/>
</dbReference>
<dbReference type="PROSITE" id="PS01134">
    <property type="entry name" value="FTSZ_1"/>
    <property type="match status" value="1"/>
</dbReference>
<comment type="subcellular location">
    <subcellularLocation>
        <location evidence="4">Cytoplasm</location>
    </subcellularLocation>
    <text evidence="4">Assembles at midcell at the inner surface of the cytoplasmic membrane.</text>
</comment>
<feature type="domain" description="Tubulin/FtsZ GTPase" evidence="7">
    <location>
        <begin position="16"/>
        <end position="208"/>
    </location>
</feature>
<dbReference type="PANTHER" id="PTHR30314:SF3">
    <property type="entry name" value="MITOCHONDRIAL DIVISION PROTEIN FSZA"/>
    <property type="match status" value="1"/>
</dbReference>
<protein>
    <recommendedName>
        <fullName evidence="4 5">Cell division protein FtsZ</fullName>
    </recommendedName>
</protein>
<feature type="binding site" evidence="4">
    <location>
        <begin position="111"/>
        <end position="113"/>
    </location>
    <ligand>
        <name>GTP</name>
        <dbReference type="ChEBI" id="CHEBI:37565"/>
    </ligand>
</feature>
<evidence type="ECO:0000256" key="5">
    <source>
        <dbReference type="NCBIfam" id="TIGR00065"/>
    </source>
</evidence>
<keyword evidence="4 6" id="KW-0132">Cell division</keyword>
<feature type="binding site" evidence="4">
    <location>
        <begin position="24"/>
        <end position="28"/>
    </location>
    <ligand>
        <name>GTP</name>
        <dbReference type="ChEBI" id="CHEBI:37565"/>
    </ligand>
</feature>
<dbReference type="InterPro" id="IPR036525">
    <property type="entry name" value="Tubulin/FtsZ_GTPase_sf"/>
</dbReference>
<dbReference type="InterPro" id="IPR008280">
    <property type="entry name" value="Tub_FtsZ_C"/>
</dbReference>
<dbReference type="NCBIfam" id="TIGR00065">
    <property type="entry name" value="ftsZ"/>
    <property type="match status" value="1"/>
</dbReference>
<dbReference type="Gene3D" id="3.40.50.1440">
    <property type="entry name" value="Tubulin/FtsZ, GTPase domain"/>
    <property type="match status" value="1"/>
</dbReference>
<comment type="subunit">
    <text evidence="4">Homodimer. Polymerizes to form a dynamic ring structure in a strictly GTP-dependent manner. Interacts directly with several other division proteins.</text>
</comment>
<proteinExistence type="inferred from homology"/>